<sequence length="220" mass="24667">MSYLLLRTTDGKELIGLIDTGANCCLIAESAAKRNSLDISGTTKIKLKGVGSENSYTANIYDVPSRSGIIQFKGYKELNSKIKLPALTKTELRKMKELGVDTEPIQQLQQNNGKPIDMIIGTDLLWPMLSQATFHSLNKQKTLIRTQIGDFLIPTTIGTIEESEKNDQEVEVYYTEDWHENICFVIQEQELKEEAAQLTIAAEKLWTLNVLGFQNPETIA</sequence>
<accession>A0A8R1IE02</accession>
<evidence type="ECO:0008006" key="3">
    <source>
        <dbReference type="Google" id="ProtNLM"/>
    </source>
</evidence>
<dbReference type="AlphaFoldDB" id="A0A8R1IE02"/>
<keyword evidence="2" id="KW-1185">Reference proteome</keyword>
<dbReference type="EnsemblMetazoa" id="CJA25396.1">
    <property type="protein sequence ID" value="CJA25396.1"/>
    <property type="gene ID" value="WBGene00180968"/>
</dbReference>
<evidence type="ECO:0000313" key="2">
    <source>
        <dbReference type="Proteomes" id="UP000005237"/>
    </source>
</evidence>
<dbReference type="Gene3D" id="2.40.70.10">
    <property type="entry name" value="Acid Proteases"/>
    <property type="match status" value="1"/>
</dbReference>
<dbReference type="InterPro" id="IPR021109">
    <property type="entry name" value="Peptidase_aspartic_dom_sf"/>
</dbReference>
<evidence type="ECO:0000313" key="1">
    <source>
        <dbReference type="EnsemblMetazoa" id="CJA25396.1"/>
    </source>
</evidence>
<organism evidence="1 2">
    <name type="scientific">Caenorhabditis japonica</name>
    <dbReference type="NCBI Taxonomy" id="281687"/>
    <lineage>
        <taxon>Eukaryota</taxon>
        <taxon>Metazoa</taxon>
        <taxon>Ecdysozoa</taxon>
        <taxon>Nematoda</taxon>
        <taxon>Chromadorea</taxon>
        <taxon>Rhabditida</taxon>
        <taxon>Rhabditina</taxon>
        <taxon>Rhabditomorpha</taxon>
        <taxon>Rhabditoidea</taxon>
        <taxon>Rhabditidae</taxon>
        <taxon>Peloderinae</taxon>
        <taxon>Caenorhabditis</taxon>
    </lineage>
</organism>
<protein>
    <recommendedName>
        <fullName evidence="3">Peptidase A2 domain-containing protein</fullName>
    </recommendedName>
</protein>
<name>A0A8R1IE02_CAEJA</name>
<reference evidence="1" key="2">
    <citation type="submission" date="2022-06" db="UniProtKB">
        <authorList>
            <consortium name="EnsemblMetazoa"/>
        </authorList>
    </citation>
    <scope>IDENTIFICATION</scope>
    <source>
        <strain evidence="1">DF5081</strain>
    </source>
</reference>
<proteinExistence type="predicted"/>
<reference evidence="2" key="1">
    <citation type="submission" date="2010-08" db="EMBL/GenBank/DDBJ databases">
        <authorList>
            <consortium name="Caenorhabditis japonica Sequencing Consortium"/>
            <person name="Wilson R.K."/>
        </authorList>
    </citation>
    <scope>NUCLEOTIDE SEQUENCE [LARGE SCALE GENOMIC DNA]</scope>
    <source>
        <strain evidence="2">DF5081</strain>
    </source>
</reference>
<dbReference type="Proteomes" id="UP000005237">
    <property type="component" value="Unassembled WGS sequence"/>
</dbReference>